<dbReference type="PROSITE" id="PS50011">
    <property type="entry name" value="PROTEIN_KINASE_DOM"/>
    <property type="match status" value="1"/>
</dbReference>
<feature type="region of interest" description="Disordered" evidence="1">
    <location>
        <begin position="1"/>
        <end position="48"/>
    </location>
</feature>
<comment type="caution">
    <text evidence="3">The sequence shown here is derived from an EMBL/GenBank/DDBJ whole genome shotgun (WGS) entry which is preliminary data.</text>
</comment>
<dbReference type="Gene3D" id="1.10.510.10">
    <property type="entry name" value="Transferase(Phosphotransferase) domain 1"/>
    <property type="match status" value="2"/>
</dbReference>
<evidence type="ECO:0000313" key="4">
    <source>
        <dbReference type="Proteomes" id="UP001239213"/>
    </source>
</evidence>
<dbReference type="InterPro" id="IPR011009">
    <property type="entry name" value="Kinase-like_dom_sf"/>
</dbReference>
<dbReference type="SUPFAM" id="SSF56112">
    <property type="entry name" value="Protein kinase-like (PK-like)"/>
    <property type="match status" value="1"/>
</dbReference>
<gene>
    <name evidence="3" type="ORF">CCUS01_00553</name>
</gene>
<dbReference type="Proteomes" id="UP001239213">
    <property type="component" value="Unassembled WGS sequence"/>
</dbReference>
<feature type="compositionally biased region" description="Polar residues" evidence="1">
    <location>
        <begin position="32"/>
        <end position="42"/>
    </location>
</feature>
<dbReference type="Pfam" id="PF00069">
    <property type="entry name" value="Pkinase"/>
    <property type="match status" value="1"/>
</dbReference>
<protein>
    <submittedName>
        <fullName evidence="3">Protein kinase</fullName>
    </submittedName>
</protein>
<dbReference type="AlphaFoldDB" id="A0AAI9VB39"/>
<organism evidence="3 4">
    <name type="scientific">Colletotrichum cuscutae</name>
    <dbReference type="NCBI Taxonomy" id="1209917"/>
    <lineage>
        <taxon>Eukaryota</taxon>
        <taxon>Fungi</taxon>
        <taxon>Dikarya</taxon>
        <taxon>Ascomycota</taxon>
        <taxon>Pezizomycotina</taxon>
        <taxon>Sordariomycetes</taxon>
        <taxon>Hypocreomycetidae</taxon>
        <taxon>Glomerellales</taxon>
        <taxon>Glomerellaceae</taxon>
        <taxon>Colletotrichum</taxon>
        <taxon>Colletotrichum acutatum species complex</taxon>
    </lineage>
</organism>
<feature type="domain" description="Protein kinase" evidence="2">
    <location>
        <begin position="323"/>
        <end position="635"/>
    </location>
</feature>
<dbReference type="GO" id="GO:0005524">
    <property type="term" value="F:ATP binding"/>
    <property type="evidence" value="ECO:0007669"/>
    <property type="project" value="InterPro"/>
</dbReference>
<dbReference type="GO" id="GO:0004674">
    <property type="term" value="F:protein serine/threonine kinase activity"/>
    <property type="evidence" value="ECO:0007669"/>
    <property type="project" value="TreeGrafter"/>
</dbReference>
<evidence type="ECO:0000256" key="1">
    <source>
        <dbReference type="SAM" id="MobiDB-lite"/>
    </source>
</evidence>
<dbReference type="InterPro" id="IPR000719">
    <property type="entry name" value="Prot_kinase_dom"/>
</dbReference>
<name>A0AAI9VB39_9PEZI</name>
<accession>A0AAI9VB39</accession>
<feature type="compositionally biased region" description="Polar residues" evidence="1">
    <location>
        <begin position="116"/>
        <end position="136"/>
    </location>
</feature>
<sequence>MELSTAANIDEELSRLGIPQTPKSDGSKAGTAHQNGATTGQIPPQPWSWRFNGADFRITETCPEDSPGEFQHVSEQIKNTRSFDGCSSDAGGSSCSFISIVPVRDMGHSAHIEWESYSSGGSNKRNELRTSQSEPLASQPHVTLDAYVDVQSVSDAIFAASQTSASENRSYLPLDALRQLVTPSVVRRLLGHAFVHSEPGLLDDWVFEISGKETTLTPGRQPRRRKLFAILILMEQVQLIRDFIENDLDDRILPLQIKREAFQEPVIQLQTETGIILDCLAHWHTRHLSSFVQWQETICTPFFKMPGREVHYYELNSKTILPFETYKLVRVGGYGSVRKVSIHPAHHNCGTAPNERGKDSRDFAIKQLHSESPEEYEREVELFERLGAQSQKHGPDHLIQLQLTYKHGQSYYLVFPWADGNLCEFWERHIANPSSHFEVIWLLEQLLGLVHALRKIHHLRTMPDSDIVPPVSDSPQILFDDKHWGRHGDIKPENILWFQEYKESHRNFLVISDFGLTRFNSADSRSRVAHDSVMGFSGSYRPPDLDLKGNISQRYDIWSLGCVFLEFVSWFLVGNFRTRKEFSDARIVEDRIHTGSILGEDQFFNLNSCQDTTCSTAGVKASVLSVRCNPTLRDP</sequence>
<dbReference type="PANTHER" id="PTHR24359">
    <property type="entry name" value="SERINE/THREONINE-PROTEIN KINASE SBK1"/>
    <property type="match status" value="1"/>
</dbReference>
<keyword evidence="3" id="KW-0418">Kinase</keyword>
<proteinExistence type="predicted"/>
<feature type="region of interest" description="Disordered" evidence="1">
    <location>
        <begin position="116"/>
        <end position="137"/>
    </location>
</feature>
<dbReference type="PANTHER" id="PTHR24359:SF37">
    <property type="entry name" value="PROTEIN KINASE DOMAIN-CONTAINING PROTEIN"/>
    <property type="match status" value="1"/>
</dbReference>
<evidence type="ECO:0000259" key="2">
    <source>
        <dbReference type="PROSITE" id="PS50011"/>
    </source>
</evidence>
<dbReference type="CDD" id="cd00180">
    <property type="entry name" value="PKc"/>
    <property type="match status" value="1"/>
</dbReference>
<reference evidence="3" key="1">
    <citation type="submission" date="2016-11" db="EMBL/GenBank/DDBJ databases">
        <title>The genome sequence of Colletotrichum cuscutae.</title>
        <authorList>
            <person name="Baroncelli R."/>
        </authorList>
    </citation>
    <scope>NUCLEOTIDE SEQUENCE</scope>
    <source>
        <strain evidence="3">IMI 304802</strain>
    </source>
</reference>
<dbReference type="EMBL" id="MPDP01000112">
    <property type="protein sequence ID" value="KAK1479999.1"/>
    <property type="molecule type" value="Genomic_DNA"/>
</dbReference>
<keyword evidence="3" id="KW-0808">Transferase</keyword>
<dbReference type="SMART" id="SM00220">
    <property type="entry name" value="S_TKc"/>
    <property type="match status" value="1"/>
</dbReference>
<evidence type="ECO:0000313" key="3">
    <source>
        <dbReference type="EMBL" id="KAK1479999.1"/>
    </source>
</evidence>
<keyword evidence="4" id="KW-1185">Reference proteome</keyword>